<name>R0LRF8_ANAPL</name>
<protein>
    <submittedName>
        <fullName evidence="1">Uncharacterized protein</fullName>
    </submittedName>
</protein>
<proteinExistence type="predicted"/>
<reference evidence="2" key="1">
    <citation type="journal article" date="2013" name="Nat. Genet.">
        <title>The duck genome and transcriptome provide insight into an avian influenza virus reservoir species.</title>
        <authorList>
            <person name="Huang Y."/>
            <person name="Li Y."/>
            <person name="Burt D.W."/>
            <person name="Chen H."/>
            <person name="Zhang Y."/>
            <person name="Qian W."/>
            <person name="Kim H."/>
            <person name="Gan S."/>
            <person name="Zhao Y."/>
            <person name="Li J."/>
            <person name="Yi K."/>
            <person name="Feng H."/>
            <person name="Zhu P."/>
            <person name="Li B."/>
            <person name="Liu Q."/>
            <person name="Fairley S."/>
            <person name="Magor K.E."/>
            <person name="Du Z."/>
            <person name="Hu X."/>
            <person name="Goodman L."/>
            <person name="Tafer H."/>
            <person name="Vignal A."/>
            <person name="Lee T."/>
            <person name="Kim K.W."/>
            <person name="Sheng Z."/>
            <person name="An Y."/>
            <person name="Searle S."/>
            <person name="Herrero J."/>
            <person name="Groenen M.A."/>
            <person name="Crooijmans R.P."/>
            <person name="Faraut T."/>
            <person name="Cai Q."/>
            <person name="Webster R.G."/>
            <person name="Aldridge J.R."/>
            <person name="Warren W.C."/>
            <person name="Bartschat S."/>
            <person name="Kehr S."/>
            <person name="Marz M."/>
            <person name="Stadler P.F."/>
            <person name="Smith J."/>
            <person name="Kraus R.H."/>
            <person name="Zhao Y."/>
            <person name="Ren L."/>
            <person name="Fei J."/>
            <person name="Morisson M."/>
            <person name="Kaiser P."/>
            <person name="Griffin D.K."/>
            <person name="Rao M."/>
            <person name="Pitel F."/>
            <person name="Wang J."/>
            <person name="Li N."/>
        </authorList>
    </citation>
    <scope>NUCLEOTIDE SEQUENCE [LARGE SCALE GENOMIC DNA]</scope>
</reference>
<evidence type="ECO:0000313" key="2">
    <source>
        <dbReference type="Proteomes" id="UP000296049"/>
    </source>
</evidence>
<sequence>MPQSGESCSVFVIVIILTQGHPYYGNLGHPATVPSTEAGRTTEPLVVALKVVSELLVAGAVSHLEPEGPLRHVINNDAEFFLSWLHGYRARGAASSEYNSAAVHFLHVNTKPKTQKDIRNDIPDDLIDSTAIKHCCPRLEFATKSAIEAPYLVEIAAAAERKPVPAGRGEAFEYIYSGSELLPRI</sequence>
<evidence type="ECO:0000313" key="1">
    <source>
        <dbReference type="EMBL" id="EOB08309.1"/>
    </source>
</evidence>
<dbReference type="Proteomes" id="UP000296049">
    <property type="component" value="Unassembled WGS sequence"/>
</dbReference>
<dbReference type="AlphaFoldDB" id="R0LRF8"/>
<organism evidence="1 2">
    <name type="scientific">Anas platyrhynchos</name>
    <name type="common">Mallard</name>
    <name type="synonym">Anas boschas</name>
    <dbReference type="NCBI Taxonomy" id="8839"/>
    <lineage>
        <taxon>Eukaryota</taxon>
        <taxon>Metazoa</taxon>
        <taxon>Chordata</taxon>
        <taxon>Craniata</taxon>
        <taxon>Vertebrata</taxon>
        <taxon>Euteleostomi</taxon>
        <taxon>Archelosauria</taxon>
        <taxon>Archosauria</taxon>
        <taxon>Dinosauria</taxon>
        <taxon>Saurischia</taxon>
        <taxon>Theropoda</taxon>
        <taxon>Coelurosauria</taxon>
        <taxon>Aves</taxon>
        <taxon>Neognathae</taxon>
        <taxon>Galloanserae</taxon>
        <taxon>Anseriformes</taxon>
        <taxon>Anatidae</taxon>
        <taxon>Anatinae</taxon>
        <taxon>Anas</taxon>
    </lineage>
</organism>
<dbReference type="EMBL" id="KB742459">
    <property type="protein sequence ID" value="EOB08309.1"/>
    <property type="molecule type" value="Genomic_DNA"/>
</dbReference>
<accession>R0LRF8</accession>
<gene>
    <name evidence="1" type="ORF">Anapl_01468</name>
</gene>
<keyword evidence="2" id="KW-1185">Reference proteome</keyword>